<dbReference type="SUPFAM" id="SSF160443">
    <property type="entry name" value="SMR domain-like"/>
    <property type="match status" value="1"/>
</dbReference>
<evidence type="ECO:0000256" key="3">
    <source>
        <dbReference type="ARBA" id="ARBA00022759"/>
    </source>
</evidence>
<reference evidence="8 9" key="1">
    <citation type="submission" date="2019-11" db="EMBL/GenBank/DDBJ databases">
        <title>P. haliotis isolates from Z. marina roots.</title>
        <authorList>
            <person name="Cohen M."/>
            <person name="Jospin G."/>
            <person name="Eisen J.A."/>
            <person name="Coil D.A."/>
        </authorList>
    </citation>
    <scope>NUCLEOTIDE SEQUENCE [LARGE SCALE GENOMIC DNA]</scope>
    <source>
        <strain evidence="8 9">UCD-MCMsp1aY</strain>
    </source>
</reference>
<evidence type="ECO:0000313" key="8">
    <source>
        <dbReference type="EMBL" id="MUH72284.1"/>
    </source>
</evidence>
<evidence type="ECO:0000256" key="1">
    <source>
        <dbReference type="ARBA" id="ARBA00022722"/>
    </source>
</evidence>
<dbReference type="PANTHER" id="PTHR35562:SF1">
    <property type="entry name" value="UPF0115 PROTEIN YFCN"/>
    <property type="match status" value="1"/>
</dbReference>
<dbReference type="OrthoDB" id="5795446at2"/>
<dbReference type="PANTHER" id="PTHR35562">
    <property type="entry name" value="DNA ENDONUCLEASE SMRA-RELATED"/>
    <property type="match status" value="1"/>
</dbReference>
<keyword evidence="3 8" id="KW-0255">Endonuclease</keyword>
<evidence type="ECO:0000256" key="5">
    <source>
        <dbReference type="ARBA" id="ARBA00022884"/>
    </source>
</evidence>
<dbReference type="InterPro" id="IPR002625">
    <property type="entry name" value="Smr_dom"/>
</dbReference>
<protein>
    <submittedName>
        <fullName evidence="8">Endonuclease SmrB</fullName>
    </submittedName>
</protein>
<dbReference type="NCBIfam" id="NF003432">
    <property type="entry name" value="PRK04946.1"/>
    <property type="match status" value="1"/>
</dbReference>
<name>A0A6N8F7Y2_9GAMM</name>
<sequence length="191" mass="22274">MSFMSKKVTFQSMLEQDHQNSEQTEVDFAAEMKGIKPLTQDKLHFRHNTNKRAQDKQQSEQRRNKLIVNDQAKSAQRFQFSDEYEPFIDESQTLSFVREGYPSYLTKVLRRGDVAPELILDLHGYTKQQAQKDIADLVIDCMKQHIPCACIVHGVSGGILKRKVPHYLMQHPDVLAFHQAPLEWVDKVQWY</sequence>
<dbReference type="AlphaFoldDB" id="A0A6N8F7Y2"/>
<keyword evidence="2" id="KW-0699">rRNA-binding</keyword>
<evidence type="ECO:0000256" key="6">
    <source>
        <dbReference type="SAM" id="MobiDB-lite"/>
    </source>
</evidence>
<dbReference type="GO" id="GO:0004519">
    <property type="term" value="F:endonuclease activity"/>
    <property type="evidence" value="ECO:0007669"/>
    <property type="project" value="UniProtKB-KW"/>
</dbReference>
<gene>
    <name evidence="8" type="primary">smrB</name>
    <name evidence="8" type="ORF">GNP35_07215</name>
</gene>
<keyword evidence="1" id="KW-0540">Nuclease</keyword>
<dbReference type="GO" id="GO:0019843">
    <property type="term" value="F:rRNA binding"/>
    <property type="evidence" value="ECO:0007669"/>
    <property type="project" value="UniProtKB-KW"/>
</dbReference>
<dbReference type="Proteomes" id="UP000439994">
    <property type="component" value="Unassembled WGS sequence"/>
</dbReference>
<evidence type="ECO:0000256" key="2">
    <source>
        <dbReference type="ARBA" id="ARBA00022730"/>
    </source>
</evidence>
<feature type="compositionally biased region" description="Basic and acidic residues" evidence="6">
    <location>
        <begin position="52"/>
        <end position="63"/>
    </location>
</feature>
<accession>A0A6N8F7Y2</accession>
<dbReference type="PROSITE" id="PS50828">
    <property type="entry name" value="SMR"/>
    <property type="match status" value="1"/>
</dbReference>
<dbReference type="Pfam" id="PF01713">
    <property type="entry name" value="Smr"/>
    <property type="match status" value="1"/>
</dbReference>
<feature type="domain" description="Smr" evidence="7">
    <location>
        <begin position="120"/>
        <end position="191"/>
    </location>
</feature>
<feature type="region of interest" description="Disordered" evidence="6">
    <location>
        <begin position="1"/>
        <end position="25"/>
    </location>
</feature>
<dbReference type="InterPro" id="IPR036063">
    <property type="entry name" value="Smr_dom_sf"/>
</dbReference>
<keyword evidence="5" id="KW-0694">RNA-binding</keyword>
<evidence type="ECO:0000256" key="4">
    <source>
        <dbReference type="ARBA" id="ARBA00022801"/>
    </source>
</evidence>
<organism evidence="8 9">
    <name type="scientific">Psychrosphaera haliotis</name>
    <dbReference type="NCBI Taxonomy" id="555083"/>
    <lineage>
        <taxon>Bacteria</taxon>
        <taxon>Pseudomonadati</taxon>
        <taxon>Pseudomonadota</taxon>
        <taxon>Gammaproteobacteria</taxon>
        <taxon>Alteromonadales</taxon>
        <taxon>Pseudoalteromonadaceae</taxon>
        <taxon>Psychrosphaera</taxon>
    </lineage>
</organism>
<dbReference type="GO" id="GO:0016787">
    <property type="term" value="F:hydrolase activity"/>
    <property type="evidence" value="ECO:0007669"/>
    <property type="project" value="UniProtKB-KW"/>
</dbReference>
<comment type="caution">
    <text evidence="8">The sequence shown here is derived from an EMBL/GenBank/DDBJ whole genome shotgun (WGS) entry which is preliminary data.</text>
</comment>
<dbReference type="InterPro" id="IPR022990">
    <property type="entry name" value="SmrB-like"/>
</dbReference>
<proteinExistence type="predicted"/>
<evidence type="ECO:0000313" key="9">
    <source>
        <dbReference type="Proteomes" id="UP000439994"/>
    </source>
</evidence>
<evidence type="ECO:0000259" key="7">
    <source>
        <dbReference type="PROSITE" id="PS50828"/>
    </source>
</evidence>
<keyword evidence="9" id="KW-1185">Reference proteome</keyword>
<dbReference type="EMBL" id="WOCD01000003">
    <property type="protein sequence ID" value="MUH72284.1"/>
    <property type="molecule type" value="Genomic_DNA"/>
</dbReference>
<dbReference type="Gene3D" id="3.30.1370.110">
    <property type="match status" value="1"/>
</dbReference>
<feature type="region of interest" description="Disordered" evidence="6">
    <location>
        <begin position="39"/>
        <end position="68"/>
    </location>
</feature>
<keyword evidence="4" id="KW-0378">Hydrolase</keyword>